<organism evidence="1 2">
    <name type="scientific">Piromyces finnis</name>
    <dbReference type="NCBI Taxonomy" id="1754191"/>
    <lineage>
        <taxon>Eukaryota</taxon>
        <taxon>Fungi</taxon>
        <taxon>Fungi incertae sedis</taxon>
        <taxon>Chytridiomycota</taxon>
        <taxon>Chytridiomycota incertae sedis</taxon>
        <taxon>Neocallimastigomycetes</taxon>
        <taxon>Neocallimastigales</taxon>
        <taxon>Neocallimastigaceae</taxon>
        <taxon>Piromyces</taxon>
    </lineage>
</organism>
<accession>A0A1Y1V056</accession>
<proteinExistence type="predicted"/>
<dbReference type="Proteomes" id="UP000193719">
    <property type="component" value="Unassembled WGS sequence"/>
</dbReference>
<protein>
    <submittedName>
        <fullName evidence="1">Uncharacterized protein</fullName>
    </submittedName>
</protein>
<sequence>MENPSYKNLNAKIFIKYVKDVIRNSNNYNEIENSLLNVENNVDFINFSLVSFIKGKIDILLQNLSNNDNNVMDFEEIKNLKEYRVEFKHVMNDIENYIYHMIKSRKIQFRNFDNLIYGIYI</sequence>
<gene>
    <name evidence="1" type="ORF">BCR36DRAFT_301894</name>
</gene>
<keyword evidence="2" id="KW-1185">Reference proteome</keyword>
<comment type="caution">
    <text evidence="1">The sequence shown here is derived from an EMBL/GenBank/DDBJ whole genome shotgun (WGS) entry which is preliminary data.</text>
</comment>
<reference evidence="1 2" key="2">
    <citation type="submission" date="2016-08" db="EMBL/GenBank/DDBJ databases">
        <title>Pervasive Adenine N6-methylation of Active Genes in Fungi.</title>
        <authorList>
            <consortium name="DOE Joint Genome Institute"/>
            <person name="Mondo S.J."/>
            <person name="Dannebaum R.O."/>
            <person name="Kuo R.C."/>
            <person name="Labutti K."/>
            <person name="Haridas S."/>
            <person name="Kuo A."/>
            <person name="Salamov A."/>
            <person name="Ahrendt S.R."/>
            <person name="Lipzen A."/>
            <person name="Sullivan W."/>
            <person name="Andreopoulos W.B."/>
            <person name="Clum A."/>
            <person name="Lindquist E."/>
            <person name="Daum C."/>
            <person name="Ramamoorthy G.K."/>
            <person name="Gryganskyi A."/>
            <person name="Culley D."/>
            <person name="Magnuson J.K."/>
            <person name="James T.Y."/>
            <person name="O'Malley M.A."/>
            <person name="Stajich J.E."/>
            <person name="Spatafora J.W."/>
            <person name="Visel A."/>
            <person name="Grigoriev I.V."/>
        </authorList>
    </citation>
    <scope>NUCLEOTIDE SEQUENCE [LARGE SCALE GENOMIC DNA]</scope>
    <source>
        <strain evidence="2">finn</strain>
    </source>
</reference>
<evidence type="ECO:0000313" key="1">
    <source>
        <dbReference type="EMBL" id="ORX44225.1"/>
    </source>
</evidence>
<reference evidence="1 2" key="1">
    <citation type="submission" date="2016-08" db="EMBL/GenBank/DDBJ databases">
        <title>Genomes of anaerobic fungi encode conserved fungal cellulosomes for biomass hydrolysis.</title>
        <authorList>
            <consortium name="DOE Joint Genome Institute"/>
            <person name="Haitjema C.H."/>
            <person name="Gilmore S.P."/>
            <person name="Henske J.K."/>
            <person name="Solomon K.V."/>
            <person name="De Groot R."/>
            <person name="Kuo A."/>
            <person name="Mondo S.J."/>
            <person name="Salamov A.A."/>
            <person name="Labutti K."/>
            <person name="Zhao Z."/>
            <person name="Chiniquy J."/>
            <person name="Barry K."/>
            <person name="Brewer H.M."/>
            <person name="Purvine S.O."/>
            <person name="Wright A.T."/>
            <person name="Boxma B."/>
            <person name="Van Alen T."/>
            <person name="Hackstein J.H."/>
            <person name="Baker S.E."/>
            <person name="Grigoriev I.V."/>
            <person name="O'Malley M.A."/>
        </authorList>
    </citation>
    <scope>NUCLEOTIDE SEQUENCE [LARGE SCALE GENOMIC DNA]</scope>
    <source>
        <strain evidence="2">finn</strain>
    </source>
</reference>
<name>A0A1Y1V056_9FUNG</name>
<dbReference type="EMBL" id="MCFH01000047">
    <property type="protein sequence ID" value="ORX44225.1"/>
    <property type="molecule type" value="Genomic_DNA"/>
</dbReference>
<dbReference type="AlphaFoldDB" id="A0A1Y1V056"/>
<evidence type="ECO:0000313" key="2">
    <source>
        <dbReference type="Proteomes" id="UP000193719"/>
    </source>
</evidence>
<dbReference type="OrthoDB" id="10452352at2759"/>